<comment type="caution">
    <text evidence="2">The sequence shown here is derived from an EMBL/GenBank/DDBJ whole genome shotgun (WGS) entry which is preliminary data.</text>
</comment>
<organism evidence="2 3">
    <name type="scientific">Pedobacter duraquae</name>
    <dbReference type="NCBI Taxonomy" id="425511"/>
    <lineage>
        <taxon>Bacteria</taxon>
        <taxon>Pseudomonadati</taxon>
        <taxon>Bacteroidota</taxon>
        <taxon>Sphingobacteriia</taxon>
        <taxon>Sphingobacteriales</taxon>
        <taxon>Sphingobacteriaceae</taxon>
        <taxon>Pedobacter</taxon>
    </lineage>
</organism>
<dbReference type="GO" id="GO:0015562">
    <property type="term" value="F:efflux transmembrane transporter activity"/>
    <property type="evidence" value="ECO:0007669"/>
    <property type="project" value="TreeGrafter"/>
</dbReference>
<feature type="chain" id="PRO_5020851683" evidence="1">
    <location>
        <begin position="27"/>
        <end position="310"/>
    </location>
</feature>
<evidence type="ECO:0000313" key="2">
    <source>
        <dbReference type="EMBL" id="TDO24200.1"/>
    </source>
</evidence>
<proteinExistence type="predicted"/>
<dbReference type="GO" id="GO:1990281">
    <property type="term" value="C:efflux pump complex"/>
    <property type="evidence" value="ECO:0007669"/>
    <property type="project" value="TreeGrafter"/>
</dbReference>
<evidence type="ECO:0000256" key="1">
    <source>
        <dbReference type="SAM" id="SignalP"/>
    </source>
</evidence>
<evidence type="ECO:0000313" key="3">
    <source>
        <dbReference type="Proteomes" id="UP000295499"/>
    </source>
</evidence>
<dbReference type="AlphaFoldDB" id="A0A4R6IPI7"/>
<dbReference type="PANTHER" id="PTHR30469">
    <property type="entry name" value="MULTIDRUG RESISTANCE PROTEIN MDTA"/>
    <property type="match status" value="1"/>
</dbReference>
<reference evidence="2 3" key="1">
    <citation type="submission" date="2019-03" db="EMBL/GenBank/DDBJ databases">
        <title>Genomic Encyclopedia of Archaeal and Bacterial Type Strains, Phase II (KMG-II): from individual species to whole genera.</title>
        <authorList>
            <person name="Goeker M."/>
        </authorList>
    </citation>
    <scope>NUCLEOTIDE SEQUENCE [LARGE SCALE GENOMIC DNA]</scope>
    <source>
        <strain evidence="2 3">DSM 19034</strain>
    </source>
</reference>
<sequence>MMMHNFTKFLYAGLAVLEMLSACTSADPTAEPDAPAPTTPVTITTVRDSSLSNYVELPAVSAYLEQSFVKANINGYVQKTAARTGQQVQRNQLLFSLITKEARSIGNTINQLDPGFKFSGTSNIKAGQAGVIMQVNHQNGDYVQDGEALATISNRNSLVFLLDLPYALNQIIKSNKTLQVLLPDGTRLTGIISGTMPLVDSLAQTQRYIIQVNSKTEIPQGLIGRVRLTQQQHAQAQVLPKAAVLANETEDSFWVMKLINDSTAVKVLVKKGIESTGAIEVLEPRFSKTDRIISSGNYGLADTAKVKIQR</sequence>
<dbReference type="RefSeq" id="WP_133551978.1">
    <property type="nucleotide sequence ID" value="NZ_SNWM01000001.1"/>
</dbReference>
<dbReference type="Gene3D" id="2.40.420.20">
    <property type="match status" value="1"/>
</dbReference>
<dbReference type="Gene3D" id="2.40.50.100">
    <property type="match status" value="1"/>
</dbReference>
<dbReference type="OrthoDB" id="1435302at2"/>
<accession>A0A4R6IPI7</accession>
<keyword evidence="1" id="KW-0732">Signal</keyword>
<keyword evidence="3" id="KW-1185">Reference proteome</keyword>
<dbReference type="EMBL" id="SNWM01000001">
    <property type="protein sequence ID" value="TDO24200.1"/>
    <property type="molecule type" value="Genomic_DNA"/>
</dbReference>
<dbReference type="Proteomes" id="UP000295499">
    <property type="component" value="Unassembled WGS sequence"/>
</dbReference>
<name>A0A4R6IPI7_9SPHI</name>
<gene>
    <name evidence="2" type="ORF">CLV32_0489</name>
</gene>
<protein>
    <submittedName>
        <fullName evidence="2">HlyD family secretion protein</fullName>
    </submittedName>
</protein>
<feature type="signal peptide" evidence="1">
    <location>
        <begin position="1"/>
        <end position="26"/>
    </location>
</feature>